<evidence type="ECO:0000256" key="1">
    <source>
        <dbReference type="ARBA" id="ARBA00004651"/>
    </source>
</evidence>
<keyword evidence="2" id="KW-1003">Cell membrane</keyword>
<name>A0ABS3D3S9_9BACT</name>
<sequence length="384" mass="39446">MGERTRQVLPSVLSVLLALAVCWLTIALTRDADTATRAYLQMLWGGVGNWPAFLDGGSDTAVLRPLGEAAMKAALLTLTGLSVAVAFKVGLFNIGAQGQMIWGALAAALVGAHVSLPGVLHVPLALLAAAVAGAAWASIAGVLKLKRGVHEVISTIMLNWVAVSLVDNWLVIGPLRAVAEGASSITGTAEILPTAQLPRLLGDSSRLNLGFPLALAAALGVWVWLSRTRSGYETRAVGLTPEAARAAGIPTLWRAGGAMALAGALAGLAGAVLVLGTEGRYPGSLGAPYGFDGIAIALIGNNHPLGAALSAAVFGILRAGGTRMQLLGVHKSFPELIQGFALLFVAGRMVWLALLDRRQKRALAQAQPPAPPQAPQAGVEVPRA</sequence>
<accession>A0ABS3D3S9</accession>
<evidence type="ECO:0000256" key="7">
    <source>
        <dbReference type="SAM" id="Phobius"/>
    </source>
</evidence>
<dbReference type="Pfam" id="PF02653">
    <property type="entry name" value="BPD_transp_2"/>
    <property type="match status" value="1"/>
</dbReference>
<keyword evidence="3 7" id="KW-0812">Transmembrane</keyword>
<evidence type="ECO:0000256" key="4">
    <source>
        <dbReference type="ARBA" id="ARBA00022989"/>
    </source>
</evidence>
<dbReference type="RefSeq" id="WP_207048181.1">
    <property type="nucleotide sequence ID" value="NZ_JAFIMU010000002.1"/>
</dbReference>
<feature type="transmembrane region" description="Helical" evidence="7">
    <location>
        <begin position="336"/>
        <end position="355"/>
    </location>
</feature>
<feature type="transmembrane region" description="Helical" evidence="7">
    <location>
        <begin position="101"/>
        <end position="120"/>
    </location>
</feature>
<protein>
    <submittedName>
        <fullName evidence="8">ABC transporter permease</fullName>
    </submittedName>
</protein>
<organism evidence="8 9">
    <name type="scientific">Corallococcus macrosporus</name>
    <dbReference type="NCBI Taxonomy" id="35"/>
    <lineage>
        <taxon>Bacteria</taxon>
        <taxon>Pseudomonadati</taxon>
        <taxon>Myxococcota</taxon>
        <taxon>Myxococcia</taxon>
        <taxon>Myxococcales</taxon>
        <taxon>Cystobacterineae</taxon>
        <taxon>Myxococcaceae</taxon>
        <taxon>Corallococcus</taxon>
    </lineage>
</organism>
<feature type="transmembrane region" description="Helical" evidence="7">
    <location>
        <begin position="126"/>
        <end position="145"/>
    </location>
</feature>
<feature type="transmembrane region" description="Helical" evidence="7">
    <location>
        <begin position="207"/>
        <end position="225"/>
    </location>
</feature>
<reference evidence="8 9" key="1">
    <citation type="submission" date="2021-02" db="EMBL/GenBank/DDBJ databases">
        <title>De Novo genome assembly of isolated myxobacteria.</title>
        <authorList>
            <person name="Stevens D.C."/>
        </authorList>
    </citation>
    <scope>NUCLEOTIDE SEQUENCE [LARGE SCALE GENOMIC DNA]</scope>
    <source>
        <strain evidence="8 9">ATCC 29039</strain>
    </source>
</reference>
<evidence type="ECO:0000313" key="9">
    <source>
        <dbReference type="Proteomes" id="UP000664052"/>
    </source>
</evidence>
<dbReference type="CDD" id="cd06580">
    <property type="entry name" value="TM_PBP1_transp_TpRbsC_like"/>
    <property type="match status" value="1"/>
</dbReference>
<dbReference type="Proteomes" id="UP000664052">
    <property type="component" value="Unassembled WGS sequence"/>
</dbReference>
<keyword evidence="5 7" id="KW-0472">Membrane</keyword>
<feature type="region of interest" description="Disordered" evidence="6">
    <location>
        <begin position="364"/>
        <end position="384"/>
    </location>
</feature>
<dbReference type="PANTHER" id="PTHR47089:SF1">
    <property type="entry name" value="GUANOSINE ABC TRANSPORTER PERMEASE PROTEIN NUPP"/>
    <property type="match status" value="1"/>
</dbReference>
<keyword evidence="9" id="KW-1185">Reference proteome</keyword>
<dbReference type="InterPro" id="IPR001851">
    <property type="entry name" value="ABC_transp_permease"/>
</dbReference>
<keyword evidence="4 7" id="KW-1133">Transmembrane helix</keyword>
<evidence type="ECO:0000256" key="3">
    <source>
        <dbReference type="ARBA" id="ARBA00022692"/>
    </source>
</evidence>
<gene>
    <name evidence="8" type="ORF">JYK02_02150</name>
</gene>
<comment type="caution">
    <text evidence="8">The sequence shown here is derived from an EMBL/GenBank/DDBJ whole genome shotgun (WGS) entry which is preliminary data.</text>
</comment>
<evidence type="ECO:0000256" key="6">
    <source>
        <dbReference type="SAM" id="MobiDB-lite"/>
    </source>
</evidence>
<dbReference type="PANTHER" id="PTHR47089">
    <property type="entry name" value="ABC TRANSPORTER, PERMEASE PROTEIN"/>
    <property type="match status" value="1"/>
</dbReference>
<evidence type="ECO:0000313" key="8">
    <source>
        <dbReference type="EMBL" id="MBN8226303.1"/>
    </source>
</evidence>
<comment type="subcellular location">
    <subcellularLocation>
        <location evidence="1">Cell membrane</location>
        <topology evidence="1">Multi-pass membrane protein</topology>
    </subcellularLocation>
</comment>
<evidence type="ECO:0000256" key="2">
    <source>
        <dbReference type="ARBA" id="ARBA00022475"/>
    </source>
</evidence>
<feature type="transmembrane region" description="Helical" evidence="7">
    <location>
        <begin position="255"/>
        <end position="275"/>
    </location>
</feature>
<dbReference type="EMBL" id="JAFIMU010000002">
    <property type="protein sequence ID" value="MBN8226303.1"/>
    <property type="molecule type" value="Genomic_DNA"/>
</dbReference>
<feature type="transmembrane region" description="Helical" evidence="7">
    <location>
        <begin position="152"/>
        <end position="172"/>
    </location>
</feature>
<evidence type="ECO:0000256" key="5">
    <source>
        <dbReference type="ARBA" id="ARBA00023136"/>
    </source>
</evidence>
<feature type="transmembrane region" description="Helical" evidence="7">
    <location>
        <begin position="73"/>
        <end position="94"/>
    </location>
</feature>
<proteinExistence type="predicted"/>